<keyword evidence="4" id="KW-1185">Reference proteome</keyword>
<keyword evidence="2" id="KW-1133">Transmembrane helix</keyword>
<protein>
    <submittedName>
        <fullName evidence="3">Uncharacterized protein</fullName>
    </submittedName>
</protein>
<dbReference type="Proteomes" id="UP001049176">
    <property type="component" value="Chromosome 6"/>
</dbReference>
<feature type="compositionally biased region" description="Basic and acidic residues" evidence="1">
    <location>
        <begin position="238"/>
        <end position="254"/>
    </location>
</feature>
<feature type="transmembrane region" description="Helical" evidence="2">
    <location>
        <begin position="58"/>
        <end position="76"/>
    </location>
</feature>
<dbReference type="KEGG" id="more:E1B28_009965"/>
<proteinExistence type="predicted"/>
<dbReference type="GeneID" id="66079041"/>
<reference evidence="3" key="1">
    <citation type="journal article" date="2021" name="Genome Biol. Evol.">
        <title>The assembled and annotated genome of the fairy-ring fungus Marasmius oreades.</title>
        <authorList>
            <person name="Hiltunen M."/>
            <person name="Ament-Velasquez S.L."/>
            <person name="Johannesson H."/>
        </authorList>
    </citation>
    <scope>NUCLEOTIDE SEQUENCE</scope>
    <source>
        <strain evidence="3">03SP1</strain>
    </source>
</reference>
<gene>
    <name evidence="3" type="ORF">E1B28_009965</name>
</gene>
<dbReference type="AlphaFoldDB" id="A0A9P7RWD0"/>
<dbReference type="OrthoDB" id="3060772at2759"/>
<evidence type="ECO:0000313" key="3">
    <source>
        <dbReference type="EMBL" id="KAG7090885.1"/>
    </source>
</evidence>
<feature type="region of interest" description="Disordered" evidence="1">
    <location>
        <begin position="235"/>
        <end position="254"/>
    </location>
</feature>
<name>A0A9P7RWD0_9AGAR</name>
<keyword evidence="2" id="KW-0812">Transmembrane</keyword>
<sequence length="254" mass="28301">MLPLFFRLKRTGLVPLWILRRNPSAGPYRYPSPVRLASQVNNSATTPRLRYDSILSHLLAGIVGGGIVIGAGYTYYHLSGIKRAVDAVKQVNEYLSQTRESVLKRHPNEAVEYLRRIAKSYAVFVPGSGLVIDRILNSVGEIVDEHQEEASEILIRAQSKIQEIMKHKSELSNVELASRIMKVVGDHLNEIGALGSKAGGKLLDPVWLHLPDMTVPHGKVVGYVGSLKDLSGKAWPRLKKEKERDSEPRKEHSD</sequence>
<comment type="caution">
    <text evidence="3">The sequence shown here is derived from an EMBL/GenBank/DDBJ whole genome shotgun (WGS) entry which is preliminary data.</text>
</comment>
<accession>A0A9P7RWD0</accession>
<evidence type="ECO:0000256" key="1">
    <source>
        <dbReference type="SAM" id="MobiDB-lite"/>
    </source>
</evidence>
<evidence type="ECO:0000313" key="4">
    <source>
        <dbReference type="Proteomes" id="UP001049176"/>
    </source>
</evidence>
<dbReference type="RefSeq" id="XP_043007355.1">
    <property type="nucleotide sequence ID" value="XM_043154897.1"/>
</dbReference>
<keyword evidence="2" id="KW-0472">Membrane</keyword>
<evidence type="ECO:0000256" key="2">
    <source>
        <dbReference type="SAM" id="Phobius"/>
    </source>
</evidence>
<dbReference type="EMBL" id="CM032186">
    <property type="protein sequence ID" value="KAG7090885.1"/>
    <property type="molecule type" value="Genomic_DNA"/>
</dbReference>
<organism evidence="3 4">
    <name type="scientific">Marasmius oreades</name>
    <name type="common">fairy-ring Marasmius</name>
    <dbReference type="NCBI Taxonomy" id="181124"/>
    <lineage>
        <taxon>Eukaryota</taxon>
        <taxon>Fungi</taxon>
        <taxon>Dikarya</taxon>
        <taxon>Basidiomycota</taxon>
        <taxon>Agaricomycotina</taxon>
        <taxon>Agaricomycetes</taxon>
        <taxon>Agaricomycetidae</taxon>
        <taxon>Agaricales</taxon>
        <taxon>Marasmiineae</taxon>
        <taxon>Marasmiaceae</taxon>
        <taxon>Marasmius</taxon>
    </lineage>
</organism>